<protein>
    <submittedName>
        <fullName evidence="2">Uncharacterized protein</fullName>
    </submittedName>
</protein>
<reference evidence="2" key="2">
    <citation type="submission" date="2023-01" db="EMBL/GenBank/DDBJ databases">
        <authorList>
            <person name="Petersen C."/>
        </authorList>
    </citation>
    <scope>NUCLEOTIDE SEQUENCE</scope>
    <source>
        <strain evidence="2">IBT 15450</strain>
    </source>
</reference>
<organism evidence="2 3">
    <name type="scientific">Penicillium canescens</name>
    <dbReference type="NCBI Taxonomy" id="5083"/>
    <lineage>
        <taxon>Eukaryota</taxon>
        <taxon>Fungi</taxon>
        <taxon>Dikarya</taxon>
        <taxon>Ascomycota</taxon>
        <taxon>Pezizomycotina</taxon>
        <taxon>Eurotiomycetes</taxon>
        <taxon>Eurotiomycetidae</taxon>
        <taxon>Eurotiales</taxon>
        <taxon>Aspergillaceae</taxon>
        <taxon>Penicillium</taxon>
    </lineage>
</organism>
<accession>A0AAD6I5S9</accession>
<evidence type="ECO:0000256" key="1">
    <source>
        <dbReference type="SAM" id="MobiDB-lite"/>
    </source>
</evidence>
<gene>
    <name evidence="2" type="ORF">N7460_011097</name>
</gene>
<comment type="caution">
    <text evidence="2">The sequence shown here is derived from an EMBL/GenBank/DDBJ whole genome shotgun (WGS) entry which is preliminary data.</text>
</comment>
<sequence length="89" mass="9849">MPFVEDMLRSVRCDVKGPPTRQSFVGQTKSKRTATAPQGRHGAITGVAFWRSGDRRLGRGHKSCLISECGYLARQIDPGPIIQSYKFSP</sequence>
<name>A0AAD6I5S9_PENCN</name>
<keyword evidence="3" id="KW-1185">Reference proteome</keyword>
<proteinExistence type="predicted"/>
<dbReference type="EMBL" id="JAQJZL010000014">
    <property type="protein sequence ID" value="KAJ6030831.1"/>
    <property type="molecule type" value="Genomic_DNA"/>
</dbReference>
<evidence type="ECO:0000313" key="3">
    <source>
        <dbReference type="Proteomes" id="UP001219568"/>
    </source>
</evidence>
<evidence type="ECO:0000313" key="2">
    <source>
        <dbReference type="EMBL" id="KAJ6030831.1"/>
    </source>
</evidence>
<reference evidence="2" key="1">
    <citation type="journal article" date="2023" name="IMA Fungus">
        <title>Comparative genomic study of the Penicillium genus elucidates a diverse pangenome and 15 lateral gene transfer events.</title>
        <authorList>
            <person name="Petersen C."/>
            <person name="Sorensen T."/>
            <person name="Nielsen M.R."/>
            <person name="Sondergaard T.E."/>
            <person name="Sorensen J.L."/>
            <person name="Fitzpatrick D.A."/>
            <person name="Frisvad J.C."/>
            <person name="Nielsen K.L."/>
        </authorList>
    </citation>
    <scope>NUCLEOTIDE SEQUENCE</scope>
    <source>
        <strain evidence="2">IBT 15450</strain>
    </source>
</reference>
<dbReference type="AlphaFoldDB" id="A0AAD6I5S9"/>
<feature type="region of interest" description="Disordered" evidence="1">
    <location>
        <begin position="19"/>
        <end position="38"/>
    </location>
</feature>
<feature type="compositionally biased region" description="Polar residues" evidence="1">
    <location>
        <begin position="20"/>
        <end position="36"/>
    </location>
</feature>
<dbReference type="Proteomes" id="UP001219568">
    <property type="component" value="Unassembled WGS sequence"/>
</dbReference>